<accession>A0A8H7Q2N8</accession>
<name>A0A8H7Q2N8_9FUNG</name>
<protein>
    <submittedName>
        <fullName evidence="1">Uncharacterized protein</fullName>
    </submittedName>
</protein>
<sequence>MGIFDWLPLFKKEENADEIAKKNYCYHIEGFLSCAYFHAATDVGDRLTDKVKDVKIDVSAYMKAQWQDRLNQLQQELKAGYHSTSPFIYEGCSGNELKFVGGYSDFARLVRDRHRMSVPLD</sequence>
<dbReference type="Proteomes" id="UP000612746">
    <property type="component" value="Unassembled WGS sequence"/>
</dbReference>
<reference evidence="1" key="1">
    <citation type="submission" date="2020-12" db="EMBL/GenBank/DDBJ databases">
        <title>Metabolic potential, ecology and presence of endohyphal bacteria is reflected in genomic diversity of Mucoromycotina.</title>
        <authorList>
            <person name="Muszewska A."/>
            <person name="Okrasinska A."/>
            <person name="Steczkiewicz K."/>
            <person name="Drgas O."/>
            <person name="Orlowska M."/>
            <person name="Perlinska-Lenart U."/>
            <person name="Aleksandrzak-Piekarczyk T."/>
            <person name="Szatraj K."/>
            <person name="Zielenkiewicz U."/>
            <person name="Pilsyk S."/>
            <person name="Malc E."/>
            <person name="Mieczkowski P."/>
            <person name="Kruszewska J.S."/>
            <person name="Biernat P."/>
            <person name="Pawlowska J."/>
        </authorList>
    </citation>
    <scope>NUCLEOTIDE SEQUENCE</scope>
    <source>
        <strain evidence="1">WA0000051536</strain>
    </source>
</reference>
<comment type="caution">
    <text evidence="1">The sequence shown here is derived from an EMBL/GenBank/DDBJ whole genome shotgun (WGS) entry which is preliminary data.</text>
</comment>
<evidence type="ECO:0000313" key="2">
    <source>
        <dbReference type="Proteomes" id="UP000612746"/>
    </source>
</evidence>
<dbReference type="EMBL" id="JAEPRA010000006">
    <property type="protein sequence ID" value="KAG2184185.1"/>
    <property type="molecule type" value="Genomic_DNA"/>
</dbReference>
<proteinExistence type="predicted"/>
<gene>
    <name evidence="1" type="ORF">INT44_009200</name>
</gene>
<organism evidence="1 2">
    <name type="scientific">Umbelopsis vinacea</name>
    <dbReference type="NCBI Taxonomy" id="44442"/>
    <lineage>
        <taxon>Eukaryota</taxon>
        <taxon>Fungi</taxon>
        <taxon>Fungi incertae sedis</taxon>
        <taxon>Mucoromycota</taxon>
        <taxon>Mucoromycotina</taxon>
        <taxon>Umbelopsidomycetes</taxon>
        <taxon>Umbelopsidales</taxon>
        <taxon>Umbelopsidaceae</taxon>
        <taxon>Umbelopsis</taxon>
    </lineage>
</organism>
<evidence type="ECO:0000313" key="1">
    <source>
        <dbReference type="EMBL" id="KAG2184185.1"/>
    </source>
</evidence>
<keyword evidence="2" id="KW-1185">Reference proteome</keyword>
<dbReference type="OrthoDB" id="2114940at2759"/>
<dbReference type="AlphaFoldDB" id="A0A8H7Q2N8"/>